<dbReference type="EMBL" id="MU839842">
    <property type="protein sequence ID" value="KAK1751331.1"/>
    <property type="molecule type" value="Genomic_DNA"/>
</dbReference>
<evidence type="ECO:0008006" key="4">
    <source>
        <dbReference type="Google" id="ProtNLM"/>
    </source>
</evidence>
<organism evidence="2 3">
    <name type="scientific">Echria macrotheca</name>
    <dbReference type="NCBI Taxonomy" id="438768"/>
    <lineage>
        <taxon>Eukaryota</taxon>
        <taxon>Fungi</taxon>
        <taxon>Dikarya</taxon>
        <taxon>Ascomycota</taxon>
        <taxon>Pezizomycotina</taxon>
        <taxon>Sordariomycetes</taxon>
        <taxon>Sordariomycetidae</taxon>
        <taxon>Sordariales</taxon>
        <taxon>Schizotheciaceae</taxon>
        <taxon>Echria</taxon>
    </lineage>
</organism>
<protein>
    <recommendedName>
        <fullName evidence="4">C2H2-type domain-containing protein</fullName>
    </recommendedName>
</protein>
<proteinExistence type="predicted"/>
<dbReference type="PANTHER" id="PTHR38166:SF1">
    <property type="entry name" value="C2H2-TYPE DOMAIN-CONTAINING PROTEIN"/>
    <property type="match status" value="1"/>
</dbReference>
<feature type="compositionally biased region" description="Acidic residues" evidence="1">
    <location>
        <begin position="343"/>
        <end position="353"/>
    </location>
</feature>
<reference evidence="2" key="1">
    <citation type="submission" date="2023-06" db="EMBL/GenBank/DDBJ databases">
        <title>Genome-scale phylogeny and comparative genomics of the fungal order Sordariales.</title>
        <authorList>
            <consortium name="Lawrence Berkeley National Laboratory"/>
            <person name="Hensen N."/>
            <person name="Bonometti L."/>
            <person name="Westerberg I."/>
            <person name="Brannstrom I.O."/>
            <person name="Guillou S."/>
            <person name="Cros-Aarteil S."/>
            <person name="Calhoun S."/>
            <person name="Haridas S."/>
            <person name="Kuo A."/>
            <person name="Mondo S."/>
            <person name="Pangilinan J."/>
            <person name="Riley R."/>
            <person name="Labutti K."/>
            <person name="Andreopoulos B."/>
            <person name="Lipzen A."/>
            <person name="Chen C."/>
            <person name="Yanf M."/>
            <person name="Daum C."/>
            <person name="Ng V."/>
            <person name="Clum A."/>
            <person name="Steindorff A."/>
            <person name="Ohm R."/>
            <person name="Martin F."/>
            <person name="Silar P."/>
            <person name="Natvig D."/>
            <person name="Lalanne C."/>
            <person name="Gautier V."/>
            <person name="Ament-Velasquez S.L."/>
            <person name="Kruys A."/>
            <person name="Hutchinson M.I."/>
            <person name="Powell A.J."/>
            <person name="Barry K."/>
            <person name="Miller A.N."/>
            <person name="Grigoriev I.V."/>
            <person name="Debuchy R."/>
            <person name="Gladieux P."/>
            <person name="Thoren M.H."/>
            <person name="Johannesson H."/>
        </authorList>
    </citation>
    <scope>NUCLEOTIDE SEQUENCE</scope>
    <source>
        <strain evidence="2">PSN4</strain>
    </source>
</reference>
<feature type="compositionally biased region" description="Low complexity" evidence="1">
    <location>
        <begin position="354"/>
        <end position="367"/>
    </location>
</feature>
<dbReference type="Proteomes" id="UP001239445">
    <property type="component" value="Unassembled WGS sequence"/>
</dbReference>
<keyword evidence="3" id="KW-1185">Reference proteome</keyword>
<evidence type="ECO:0000256" key="1">
    <source>
        <dbReference type="SAM" id="MobiDB-lite"/>
    </source>
</evidence>
<feature type="compositionally biased region" description="Basic and acidic residues" evidence="1">
    <location>
        <begin position="976"/>
        <end position="992"/>
    </location>
</feature>
<feature type="compositionally biased region" description="Pro residues" evidence="1">
    <location>
        <begin position="56"/>
        <end position="67"/>
    </location>
</feature>
<feature type="compositionally biased region" description="Polar residues" evidence="1">
    <location>
        <begin position="71"/>
        <end position="81"/>
    </location>
</feature>
<evidence type="ECO:0000313" key="3">
    <source>
        <dbReference type="Proteomes" id="UP001239445"/>
    </source>
</evidence>
<dbReference type="PANTHER" id="PTHR38166">
    <property type="entry name" value="C2H2-TYPE DOMAIN-CONTAINING PROTEIN-RELATED"/>
    <property type="match status" value="1"/>
</dbReference>
<sequence length="992" mass="109272">MMAGMSQPSLQPQVVACGAKRAPKRAKRNADDSADLLQERWKKRLFPGRTGRQEPARPPPALAPPTPTATISSPEQSNTTAGPSGSSTVQSPSSAEQSESWQTAVVPFPSENKELVCVHRRLYYGLHTKIQCPGNAARVWAEDIKKRLALDLVPVQERVLRKNKNAGIELELRMSGTAKSGAPTITLAPTIWILCGSKYCKQKIQKEVAKMTWLRIFRFGIEIHTGTPILAATPEASLVVPLERLDLTHPFNLPSSSSGTSQLLIHLQNDEGLGNTACGRLCCFTLLRDGVAPMQRFSRLGGVMDVGSKDQTSSYGLTAAHALYDLLLSSQTTAEDGNGPVSDDSETDSDCDSIDSNSSCGSHSSGFSAPTDDHKNVLGYRNPCDIKTWVPITSTGPVNFLGRGTPRMQSGSTDWWPELHTSVTNPLFRAHEADFALLTIPTDLKLQNTYGTVMKASISPTEIVDRLPIHSDLDPGEVRILVNPVDSVAGFMLRNTSDIISGSGSIQTRKIELSAPLAKGTSGAWVVGGNQLYGVIIAVYEREPYAHMVTAKKACADIVESLPGFTSAALPFAHNTAGIFKRPISSQEIVPKPREGRIPKNIFEYDKLGDFEDKRLSCPFRKRNPVRFNVRDHQNCAVQSFPDISQLKRHVKIFHKIPPIPRSPCPRCKKNLITHEELKAHLAMPNELCQFRDILPSGDPEDGIDSRIEDALNGRRPNTRIDSWEFLWRTLFPSDEPESIPDQSFVPPIDAEELIVQVQTQSSCDKLKAELKTRLDKARYLDLHEETDALAESLLSVFEHHIGEVLDQYRDSLVDHRERVRRVNHKSSLPPRFKYHKDYRARSDSIAPSLTAGLSTRESSIRGYSPTQGAAPMPYLWEDDAAPMAPGGSVIETGKELREIGSQSDIGKQGLVSTPLHFANPMPRPPTSSLSSFGSSSEPGTTLVSGFEFDTRLLSPYPHGYGSHMPAMHGEGNETAEERHPFGDPWPEERYF</sequence>
<accession>A0AAJ0F1K6</accession>
<feature type="compositionally biased region" description="Polar residues" evidence="1">
    <location>
        <begin position="1"/>
        <end position="12"/>
    </location>
</feature>
<dbReference type="AlphaFoldDB" id="A0AAJ0F1K6"/>
<name>A0AAJ0F1K6_9PEZI</name>
<gene>
    <name evidence="2" type="ORF">QBC47DRAFT_80983</name>
</gene>
<feature type="compositionally biased region" description="Low complexity" evidence="1">
    <location>
        <begin position="82"/>
        <end position="94"/>
    </location>
</feature>
<feature type="region of interest" description="Disordered" evidence="1">
    <location>
        <begin position="334"/>
        <end position="367"/>
    </location>
</feature>
<feature type="region of interest" description="Disordered" evidence="1">
    <location>
        <begin position="964"/>
        <end position="992"/>
    </location>
</feature>
<feature type="region of interest" description="Disordered" evidence="1">
    <location>
        <begin position="1"/>
        <end position="102"/>
    </location>
</feature>
<comment type="caution">
    <text evidence="2">The sequence shown here is derived from an EMBL/GenBank/DDBJ whole genome shotgun (WGS) entry which is preliminary data.</text>
</comment>
<evidence type="ECO:0000313" key="2">
    <source>
        <dbReference type="EMBL" id="KAK1751331.1"/>
    </source>
</evidence>